<dbReference type="SMART" id="SM00858">
    <property type="entry name" value="SAF"/>
    <property type="match status" value="1"/>
</dbReference>
<dbReference type="EMBL" id="VFMO01000001">
    <property type="protein sequence ID" value="TQJ15437.1"/>
    <property type="molecule type" value="Genomic_DNA"/>
</dbReference>
<dbReference type="CDD" id="cd11614">
    <property type="entry name" value="SAF_CpaB_FlgA_like"/>
    <property type="match status" value="1"/>
</dbReference>
<proteinExistence type="predicted"/>
<comment type="caution">
    <text evidence="4">The sequence shown here is derived from an EMBL/GenBank/DDBJ whole genome shotgun (WGS) entry which is preliminary data.</text>
</comment>
<evidence type="ECO:0000313" key="5">
    <source>
        <dbReference type="Proteomes" id="UP000320806"/>
    </source>
</evidence>
<name>A0A542EJB1_9MICO</name>
<keyword evidence="2" id="KW-0812">Transmembrane</keyword>
<evidence type="ECO:0000313" key="4">
    <source>
        <dbReference type="EMBL" id="TQJ15437.1"/>
    </source>
</evidence>
<keyword evidence="2" id="KW-1133">Transmembrane helix</keyword>
<evidence type="ECO:0000256" key="1">
    <source>
        <dbReference type="SAM" id="MobiDB-lite"/>
    </source>
</evidence>
<dbReference type="AlphaFoldDB" id="A0A542EJB1"/>
<keyword evidence="5" id="KW-1185">Reference proteome</keyword>
<dbReference type="RefSeq" id="WP_141929008.1">
    <property type="nucleotide sequence ID" value="NZ_BAABCI010000013.1"/>
</dbReference>
<dbReference type="Proteomes" id="UP000320806">
    <property type="component" value="Unassembled WGS sequence"/>
</dbReference>
<keyword evidence="2" id="KW-0472">Membrane</keyword>
<evidence type="ECO:0000259" key="3">
    <source>
        <dbReference type="SMART" id="SM00858"/>
    </source>
</evidence>
<dbReference type="InterPro" id="IPR013974">
    <property type="entry name" value="SAF"/>
</dbReference>
<feature type="domain" description="SAF" evidence="3">
    <location>
        <begin position="64"/>
        <end position="125"/>
    </location>
</feature>
<dbReference type="OrthoDB" id="5192391at2"/>
<organism evidence="4 5">
    <name type="scientific">Yimella lutea</name>
    <dbReference type="NCBI Taxonomy" id="587872"/>
    <lineage>
        <taxon>Bacteria</taxon>
        <taxon>Bacillati</taxon>
        <taxon>Actinomycetota</taxon>
        <taxon>Actinomycetes</taxon>
        <taxon>Micrococcales</taxon>
        <taxon>Dermacoccaceae</taxon>
        <taxon>Yimella</taxon>
    </lineage>
</organism>
<protein>
    <submittedName>
        <fullName evidence="4">Flagellar basal body P-ring formation chaperone FlgA</fullName>
    </submittedName>
</protein>
<evidence type="ECO:0000256" key="2">
    <source>
        <dbReference type="SAM" id="Phobius"/>
    </source>
</evidence>
<keyword evidence="4" id="KW-0966">Cell projection</keyword>
<feature type="transmembrane region" description="Helical" evidence="2">
    <location>
        <begin position="39"/>
        <end position="57"/>
    </location>
</feature>
<gene>
    <name evidence="4" type="ORF">FB459_2991</name>
</gene>
<reference evidence="4 5" key="1">
    <citation type="submission" date="2019-06" db="EMBL/GenBank/DDBJ databases">
        <title>Sequencing the genomes of 1000 actinobacteria strains.</title>
        <authorList>
            <person name="Klenk H.-P."/>
        </authorList>
    </citation>
    <scope>NUCLEOTIDE SEQUENCE [LARGE SCALE GENOMIC DNA]</scope>
    <source>
        <strain evidence="4 5">DSM 19828</strain>
    </source>
</reference>
<accession>A0A542EJB1</accession>
<keyword evidence="4" id="KW-0969">Cilium</keyword>
<feature type="compositionally biased region" description="Polar residues" evidence="1">
    <location>
        <begin position="1"/>
        <end position="20"/>
    </location>
</feature>
<feature type="region of interest" description="Disordered" evidence="1">
    <location>
        <begin position="1"/>
        <end position="30"/>
    </location>
</feature>
<sequence length="236" mass="24422">MGDTHTTTSRMTPRATSQSAADGRPAQRLQKPSWKDGRLIAGVLLVILAMLAGALTLKQFDSSVEVLRAKRTLLPGDSVAASDLEVVKVRIDNGREGYFGTGKKPTGTVLREVREGELVPTSAIGSAGEVNAKSIGLPVAGSQAAALVRGSVVDVWVARRTPGSTGTNDFQRPTKEVQRATVHRVPMSGSGLGVSSGGDQVYVLVPDGKVATIIESVNGGAKVTLIPAAGSPMKGN</sequence>
<keyword evidence="4" id="KW-0282">Flagellum</keyword>